<dbReference type="InterPro" id="IPR018314">
    <property type="entry name" value="RsmB/NOL1/NOP2-like_CS"/>
</dbReference>
<dbReference type="Gene3D" id="3.30.70.1170">
    <property type="entry name" value="Sun protein, domain 3"/>
    <property type="match status" value="1"/>
</dbReference>
<keyword evidence="10" id="KW-1185">Reference proteome</keyword>
<gene>
    <name evidence="9" type="ORF">DES51_105105</name>
</gene>
<dbReference type="PROSITE" id="PS51686">
    <property type="entry name" value="SAM_MT_RSMB_NOP"/>
    <property type="match status" value="1"/>
</dbReference>
<feature type="domain" description="SAM-dependent MTase RsmB/NOP-type" evidence="8">
    <location>
        <begin position="20"/>
        <end position="295"/>
    </location>
</feature>
<evidence type="ECO:0000256" key="1">
    <source>
        <dbReference type="ARBA" id="ARBA00007494"/>
    </source>
</evidence>
<proteinExistence type="inferred from homology"/>
<organism evidence="9 10">
    <name type="scientific">Dielma fastidiosa</name>
    <dbReference type="NCBI Taxonomy" id="1034346"/>
    <lineage>
        <taxon>Bacteria</taxon>
        <taxon>Bacillati</taxon>
        <taxon>Bacillota</taxon>
        <taxon>Erysipelotrichia</taxon>
        <taxon>Erysipelotrichales</taxon>
        <taxon>Erysipelotrichaceae</taxon>
        <taxon>Dielma</taxon>
    </lineage>
</organism>
<dbReference type="GO" id="GO:0003723">
    <property type="term" value="F:RNA binding"/>
    <property type="evidence" value="ECO:0007669"/>
    <property type="project" value="UniProtKB-UniRule"/>
</dbReference>
<dbReference type="STRING" id="1034346.GCA_000313565_00699"/>
<dbReference type="Pfam" id="PF01189">
    <property type="entry name" value="Methyltr_RsmB-F"/>
    <property type="match status" value="1"/>
</dbReference>
<dbReference type="InterPro" id="IPR049560">
    <property type="entry name" value="MeTrfase_RsmB-F_NOP2_cat"/>
</dbReference>
<keyword evidence="6 7" id="KW-0694">RNA-binding</keyword>
<dbReference type="GO" id="GO:0001510">
    <property type="term" value="P:RNA methylation"/>
    <property type="evidence" value="ECO:0007669"/>
    <property type="project" value="InterPro"/>
</dbReference>
<dbReference type="Gene3D" id="2.30.130.60">
    <property type="match status" value="1"/>
</dbReference>
<dbReference type="GO" id="GO:0008173">
    <property type="term" value="F:RNA methyltransferase activity"/>
    <property type="evidence" value="ECO:0007669"/>
    <property type="project" value="InterPro"/>
</dbReference>
<evidence type="ECO:0000313" key="10">
    <source>
        <dbReference type="Proteomes" id="UP000247612"/>
    </source>
</evidence>
<comment type="caution">
    <text evidence="7">Lacks conserved residue(s) required for the propagation of feature annotation.</text>
</comment>
<dbReference type="GO" id="GO:0006396">
    <property type="term" value="P:RNA processing"/>
    <property type="evidence" value="ECO:0007669"/>
    <property type="project" value="InterPro"/>
</dbReference>
<sequence length="442" mass="49580">MKQDFLDRMKEMLNDEYALYLETLQQPPYRGLRINTLKIGIDEFQKLDLYALKPTPFAKDSFYLDAAVSGVGNHPSHLSGMIYLQEPSAASAVSVLDPQENDWVLDLCAAPGGKSTQIAARLNNTGFLLSNEIENSRANILLSNMERCGVSEMMVSNASPAALCEQVKGWFDKVLVDAPCSGEGMFKKNAKALEDWSIEHVKACQSRQLHILDSAYQALKQEGVLVYSTCTYAPEENELVIQKFLAAHKDMELVDCNVKFGRAGLSGYGINEAYVRRIFPMDQGEGHFIAKMVKHGEQELSPIKEIKALKLNEAVQDFMNKQGCAPLHFYEQQGKVYGRAAPFIKLDKIRILRQGIECGEIIKNRFEPHHAFYLASVNQPYFKQSYELKPDEIKTYLHGDVINAELKGYTAILYQGVGIGFAKGDGRILKNKFPKGLRVNSF</sequence>
<evidence type="ECO:0000256" key="2">
    <source>
        <dbReference type="ARBA" id="ARBA00022490"/>
    </source>
</evidence>
<evidence type="ECO:0000256" key="4">
    <source>
        <dbReference type="ARBA" id="ARBA00022679"/>
    </source>
</evidence>
<comment type="similarity">
    <text evidence="1 7">Belongs to the class I-like SAM-binding methyltransferase superfamily. RsmB/NOP family.</text>
</comment>
<dbReference type="Gene3D" id="3.40.50.150">
    <property type="entry name" value="Vaccinia Virus protein VP39"/>
    <property type="match status" value="1"/>
</dbReference>
<evidence type="ECO:0000256" key="7">
    <source>
        <dbReference type="PROSITE-ProRule" id="PRU01023"/>
    </source>
</evidence>
<dbReference type="EMBL" id="QJKH01000005">
    <property type="protein sequence ID" value="PXX79633.1"/>
    <property type="molecule type" value="Genomic_DNA"/>
</dbReference>
<evidence type="ECO:0000256" key="3">
    <source>
        <dbReference type="ARBA" id="ARBA00022603"/>
    </source>
</evidence>
<keyword evidence="5 7" id="KW-0949">S-adenosyl-L-methionine</keyword>
<dbReference type="InterPro" id="IPR031340">
    <property type="entry name" value="RsmF_methylt_CI"/>
</dbReference>
<dbReference type="InterPro" id="IPR027391">
    <property type="entry name" value="Nol1_Nop2_Fmu_2"/>
</dbReference>
<dbReference type="PANTHER" id="PTHR22807">
    <property type="entry name" value="NOP2 YEAST -RELATED NOL1/NOP2/FMU SUN DOMAIN-CONTAINING"/>
    <property type="match status" value="1"/>
</dbReference>
<dbReference type="GO" id="GO:0008757">
    <property type="term" value="F:S-adenosylmethionine-dependent methyltransferase activity"/>
    <property type="evidence" value="ECO:0007669"/>
    <property type="project" value="InterPro"/>
</dbReference>
<dbReference type="Pfam" id="PF17125">
    <property type="entry name" value="Methyltr_RsmF_N"/>
    <property type="match status" value="1"/>
</dbReference>
<accession>A0A318L258</accession>
<dbReference type="PROSITE" id="PS01153">
    <property type="entry name" value="NOL1_NOP2_SUN"/>
    <property type="match status" value="1"/>
</dbReference>
<dbReference type="Pfam" id="PF13636">
    <property type="entry name" value="Methyltranf_PUA"/>
    <property type="match status" value="1"/>
</dbReference>
<dbReference type="NCBIfam" id="TIGR00446">
    <property type="entry name" value="nop2p"/>
    <property type="match status" value="1"/>
</dbReference>
<reference evidence="9 10" key="1">
    <citation type="submission" date="2018-05" db="EMBL/GenBank/DDBJ databases">
        <title>Genomic Encyclopedia of Type Strains, Phase IV (KMG-IV): sequencing the most valuable type-strain genomes for metagenomic binning, comparative biology and taxonomic classification.</title>
        <authorList>
            <person name="Goeker M."/>
        </authorList>
    </citation>
    <scope>NUCLEOTIDE SEQUENCE [LARGE SCALE GENOMIC DNA]</scope>
    <source>
        <strain evidence="9 10">JC118</strain>
    </source>
</reference>
<evidence type="ECO:0000256" key="5">
    <source>
        <dbReference type="ARBA" id="ARBA00022691"/>
    </source>
</evidence>
<dbReference type="Pfam" id="PF17126">
    <property type="entry name" value="RsmF_methylt_CI"/>
    <property type="match status" value="1"/>
</dbReference>
<feature type="binding site" evidence="7">
    <location>
        <position position="132"/>
    </location>
    <ligand>
        <name>S-adenosyl-L-methionine</name>
        <dbReference type="ChEBI" id="CHEBI:59789"/>
    </ligand>
</feature>
<dbReference type="InterPro" id="IPR031341">
    <property type="entry name" value="Methyltr_RsmF_N"/>
</dbReference>
<feature type="binding site" evidence="7">
    <location>
        <begin position="108"/>
        <end position="114"/>
    </location>
    <ligand>
        <name>S-adenosyl-L-methionine</name>
        <dbReference type="ChEBI" id="CHEBI:59789"/>
    </ligand>
</feature>
<keyword evidence="2" id="KW-0963">Cytoplasm</keyword>
<feature type="active site" description="Nucleophile" evidence="7">
    <location>
        <position position="230"/>
    </location>
</feature>
<evidence type="ECO:0000313" key="9">
    <source>
        <dbReference type="EMBL" id="PXX79633.1"/>
    </source>
</evidence>
<dbReference type="InterPro" id="IPR029063">
    <property type="entry name" value="SAM-dependent_MTases_sf"/>
</dbReference>
<dbReference type="PANTHER" id="PTHR22807:SF30">
    <property type="entry name" value="28S RRNA (CYTOSINE(4447)-C(5))-METHYLTRANSFERASE-RELATED"/>
    <property type="match status" value="1"/>
</dbReference>
<feature type="binding site" evidence="7">
    <location>
        <position position="177"/>
    </location>
    <ligand>
        <name>S-adenosyl-L-methionine</name>
        <dbReference type="ChEBI" id="CHEBI:59789"/>
    </ligand>
</feature>
<dbReference type="CDD" id="cd21147">
    <property type="entry name" value="RsmF_methylt_CTD1"/>
    <property type="match status" value="1"/>
</dbReference>
<comment type="caution">
    <text evidence="9">The sequence shown here is derived from an EMBL/GenBank/DDBJ whole genome shotgun (WGS) entry which is preliminary data.</text>
</comment>
<dbReference type="SUPFAM" id="SSF53335">
    <property type="entry name" value="S-adenosyl-L-methionine-dependent methyltransferases"/>
    <property type="match status" value="1"/>
</dbReference>
<evidence type="ECO:0000259" key="8">
    <source>
        <dbReference type="PROSITE" id="PS51686"/>
    </source>
</evidence>
<dbReference type="InterPro" id="IPR023267">
    <property type="entry name" value="RCMT"/>
</dbReference>
<dbReference type="InterPro" id="IPR001678">
    <property type="entry name" value="MeTrfase_RsmB-F_NOP2_dom"/>
</dbReference>
<dbReference type="InterPro" id="IPR011023">
    <property type="entry name" value="Nop2p"/>
</dbReference>
<protein>
    <submittedName>
        <fullName evidence="9">NOL1/NOP2/sun family putative RNA methylase</fullName>
    </submittedName>
</protein>
<dbReference type="AlphaFoldDB" id="A0A318L258"/>
<name>A0A318L258_9FIRM</name>
<dbReference type="OrthoDB" id="9810297at2"/>
<evidence type="ECO:0000256" key="6">
    <source>
        <dbReference type="ARBA" id="ARBA00022884"/>
    </source>
</evidence>
<keyword evidence="4 7" id="KW-0808">Transferase</keyword>
<dbReference type="Proteomes" id="UP000247612">
    <property type="component" value="Unassembled WGS sequence"/>
</dbReference>
<dbReference type="PRINTS" id="PR02008">
    <property type="entry name" value="RCMTFAMILY"/>
</dbReference>
<dbReference type="RefSeq" id="WP_022937006.1">
    <property type="nucleotide sequence ID" value="NZ_CABKRQ010000002.1"/>
</dbReference>
<keyword evidence="3 7" id="KW-0489">Methyltransferase</keyword>